<comment type="caution">
    <text evidence="2">The sequence shown here is derived from an EMBL/GenBank/DDBJ whole genome shotgun (WGS) entry which is preliminary data.</text>
</comment>
<organism evidence="2 3">
    <name type="scientific">Coprinellus micaceus</name>
    <name type="common">Glistening ink-cap mushroom</name>
    <name type="synonym">Coprinus micaceus</name>
    <dbReference type="NCBI Taxonomy" id="71717"/>
    <lineage>
        <taxon>Eukaryota</taxon>
        <taxon>Fungi</taxon>
        <taxon>Dikarya</taxon>
        <taxon>Basidiomycota</taxon>
        <taxon>Agaricomycotina</taxon>
        <taxon>Agaricomycetes</taxon>
        <taxon>Agaricomycetidae</taxon>
        <taxon>Agaricales</taxon>
        <taxon>Agaricineae</taxon>
        <taxon>Psathyrellaceae</taxon>
        <taxon>Coprinellus</taxon>
    </lineage>
</organism>
<feature type="region of interest" description="Disordered" evidence="1">
    <location>
        <begin position="188"/>
        <end position="226"/>
    </location>
</feature>
<dbReference type="Proteomes" id="UP000298030">
    <property type="component" value="Unassembled WGS sequence"/>
</dbReference>
<feature type="region of interest" description="Disordered" evidence="1">
    <location>
        <begin position="283"/>
        <end position="324"/>
    </location>
</feature>
<feature type="compositionally biased region" description="Low complexity" evidence="1">
    <location>
        <begin position="313"/>
        <end position="323"/>
    </location>
</feature>
<evidence type="ECO:0000313" key="3">
    <source>
        <dbReference type="Proteomes" id="UP000298030"/>
    </source>
</evidence>
<dbReference type="EMBL" id="QPFP01000089">
    <property type="protein sequence ID" value="TEB22587.1"/>
    <property type="molecule type" value="Genomic_DNA"/>
</dbReference>
<evidence type="ECO:0000256" key="1">
    <source>
        <dbReference type="SAM" id="MobiDB-lite"/>
    </source>
</evidence>
<reference evidence="2 3" key="1">
    <citation type="journal article" date="2019" name="Nat. Ecol. Evol.">
        <title>Megaphylogeny resolves global patterns of mushroom evolution.</title>
        <authorList>
            <person name="Varga T."/>
            <person name="Krizsan K."/>
            <person name="Foldi C."/>
            <person name="Dima B."/>
            <person name="Sanchez-Garcia M."/>
            <person name="Sanchez-Ramirez S."/>
            <person name="Szollosi G.J."/>
            <person name="Szarkandi J.G."/>
            <person name="Papp V."/>
            <person name="Albert L."/>
            <person name="Andreopoulos W."/>
            <person name="Angelini C."/>
            <person name="Antonin V."/>
            <person name="Barry K.W."/>
            <person name="Bougher N.L."/>
            <person name="Buchanan P."/>
            <person name="Buyck B."/>
            <person name="Bense V."/>
            <person name="Catcheside P."/>
            <person name="Chovatia M."/>
            <person name="Cooper J."/>
            <person name="Damon W."/>
            <person name="Desjardin D."/>
            <person name="Finy P."/>
            <person name="Geml J."/>
            <person name="Haridas S."/>
            <person name="Hughes K."/>
            <person name="Justo A."/>
            <person name="Karasinski D."/>
            <person name="Kautmanova I."/>
            <person name="Kiss B."/>
            <person name="Kocsube S."/>
            <person name="Kotiranta H."/>
            <person name="LaButti K.M."/>
            <person name="Lechner B.E."/>
            <person name="Liimatainen K."/>
            <person name="Lipzen A."/>
            <person name="Lukacs Z."/>
            <person name="Mihaltcheva S."/>
            <person name="Morgado L.N."/>
            <person name="Niskanen T."/>
            <person name="Noordeloos M.E."/>
            <person name="Ohm R.A."/>
            <person name="Ortiz-Santana B."/>
            <person name="Ovrebo C."/>
            <person name="Racz N."/>
            <person name="Riley R."/>
            <person name="Savchenko A."/>
            <person name="Shiryaev A."/>
            <person name="Soop K."/>
            <person name="Spirin V."/>
            <person name="Szebenyi C."/>
            <person name="Tomsovsky M."/>
            <person name="Tulloss R.E."/>
            <person name="Uehling J."/>
            <person name="Grigoriev I.V."/>
            <person name="Vagvolgyi C."/>
            <person name="Papp T."/>
            <person name="Martin F.M."/>
            <person name="Miettinen O."/>
            <person name="Hibbett D.S."/>
            <person name="Nagy L.G."/>
        </authorList>
    </citation>
    <scope>NUCLEOTIDE SEQUENCE [LARGE SCALE GENOMIC DNA]</scope>
    <source>
        <strain evidence="2 3">FP101781</strain>
    </source>
</reference>
<proteinExistence type="predicted"/>
<dbReference type="AlphaFoldDB" id="A0A4Y7SL12"/>
<gene>
    <name evidence="2" type="ORF">FA13DRAFT_1480282</name>
</gene>
<evidence type="ECO:0000313" key="2">
    <source>
        <dbReference type="EMBL" id="TEB22587.1"/>
    </source>
</evidence>
<name>A0A4Y7SL12_COPMI</name>
<protein>
    <submittedName>
        <fullName evidence="2">Uncharacterized protein</fullName>
    </submittedName>
</protein>
<keyword evidence="3" id="KW-1185">Reference proteome</keyword>
<accession>A0A4Y7SL12</accession>
<sequence length="409" mass="44747">MHGFDLHLTDAAWALILADHPILSSGLTQHSNVLEAFLPLKNVSEPMPSLCARSESHACLHFPDHILSTPRFIDMNSPLAMSTPLLSEINQPCPTRAALNTPFNQTTKRLSEKDTPSSNACTVPIRVHTPLQPNAHWSWAVDLTPFLLPRPRRTSHPSICQKAIVPFFPKKRQTYANVTPSLISTTHAHTNFPGRTPATSSLPKRRSHVKRASLTEPPPAISRTGSVQKDGAYLRGLNAVGWVDTSRQSEVAHLAFGDLLFSFVDGEHLKWTNSSFSPVCHARRHQSNLNQTPAQAHLTAPPGVQRPRTRAGPSPSSNPLSSSAFTRRPWLCTVSGTTRQTSPSSTLPNAFHKGRARCKGYFPIPSSPSLPPTFTPACHLGSPSYPVPPIYLSHSPYHYAPVCSTPSDD</sequence>